<dbReference type="EMBL" id="JAESDN010000010">
    <property type="protein sequence ID" value="KAG7044616.1"/>
    <property type="molecule type" value="Genomic_DNA"/>
</dbReference>
<keyword evidence="3" id="KW-1185">Reference proteome</keyword>
<evidence type="ECO:0000256" key="1">
    <source>
        <dbReference type="SAM" id="MobiDB-lite"/>
    </source>
</evidence>
<organism evidence="2 3">
    <name type="scientific">Colletotrichum scovillei</name>
    <dbReference type="NCBI Taxonomy" id="1209932"/>
    <lineage>
        <taxon>Eukaryota</taxon>
        <taxon>Fungi</taxon>
        <taxon>Dikarya</taxon>
        <taxon>Ascomycota</taxon>
        <taxon>Pezizomycotina</taxon>
        <taxon>Sordariomycetes</taxon>
        <taxon>Hypocreomycetidae</taxon>
        <taxon>Glomerellales</taxon>
        <taxon>Glomerellaceae</taxon>
        <taxon>Colletotrichum</taxon>
        <taxon>Colletotrichum acutatum species complex</taxon>
    </lineage>
</organism>
<sequence>MQTPDNCDKLQWPSPRGFKQHGLLGFGRTMPYLSIVRCVQHNLAQNDGNIDDCWLHGIQTNISSITMPPTFISSMDPFNTRNLDSKDYLTVSDRLREAGTAGNHQHHKAVYTKSTATTSKANHTIIIVELSVESSPCDSAPAFENRPQSPRTIADNNPTSKSMGHRQTSDVDGELNERMSIESDYAQESLESGHWWSLTCGEQAPNAATELGCPGLPASTFASNTSQSIGAISLPTITGGLLKSEASIVLVARTSWCFQPAGPDAAPELPPLLLQVWASLLAASHSKGRTDPVYGYSSRRCRVEMADGD</sequence>
<dbReference type="AlphaFoldDB" id="A0A9P7R0P9"/>
<evidence type="ECO:0000313" key="2">
    <source>
        <dbReference type="EMBL" id="KAG7044616.1"/>
    </source>
</evidence>
<feature type="compositionally biased region" description="Polar residues" evidence="1">
    <location>
        <begin position="146"/>
        <end position="166"/>
    </location>
</feature>
<name>A0A9P7R0P9_9PEZI</name>
<comment type="caution">
    <text evidence="2">The sequence shown here is derived from an EMBL/GenBank/DDBJ whole genome shotgun (WGS) entry which is preliminary data.</text>
</comment>
<gene>
    <name evidence="2" type="ORF">JMJ77_004078</name>
</gene>
<reference evidence="2" key="1">
    <citation type="submission" date="2021-05" db="EMBL/GenBank/DDBJ databases">
        <title>Comparative genomics of three Colletotrichum scovillei strains and genetic complementation revealed genes involved fungal growth and virulence on chili pepper.</title>
        <authorList>
            <person name="Hsieh D.-K."/>
            <person name="Chuang S.-C."/>
            <person name="Chen C.-Y."/>
            <person name="Chao Y.-T."/>
            <person name="Lu M.-Y.J."/>
            <person name="Lee M.-H."/>
            <person name="Shih M.-C."/>
        </authorList>
    </citation>
    <scope>NUCLEOTIDE SEQUENCE</scope>
    <source>
        <strain evidence="2">Coll-153</strain>
    </source>
</reference>
<accession>A0A9P7R0P9</accession>
<protein>
    <submittedName>
        <fullName evidence="2">Uncharacterized protein</fullName>
    </submittedName>
</protein>
<dbReference type="Proteomes" id="UP000699042">
    <property type="component" value="Unassembled WGS sequence"/>
</dbReference>
<feature type="region of interest" description="Disordered" evidence="1">
    <location>
        <begin position="138"/>
        <end position="171"/>
    </location>
</feature>
<proteinExistence type="predicted"/>
<evidence type="ECO:0000313" key="3">
    <source>
        <dbReference type="Proteomes" id="UP000699042"/>
    </source>
</evidence>